<dbReference type="CDD" id="cd07812">
    <property type="entry name" value="SRPBCC"/>
    <property type="match status" value="1"/>
</dbReference>
<comment type="caution">
    <text evidence="1">The sequence shown here is derived from an EMBL/GenBank/DDBJ whole genome shotgun (WGS) entry which is preliminary data.</text>
</comment>
<dbReference type="Gene3D" id="3.30.530.20">
    <property type="match status" value="1"/>
</dbReference>
<evidence type="ECO:0000313" key="1">
    <source>
        <dbReference type="EMBL" id="GAA5066501.1"/>
    </source>
</evidence>
<evidence type="ECO:0000313" key="2">
    <source>
        <dbReference type="Proteomes" id="UP001500603"/>
    </source>
</evidence>
<organism evidence="1 2">
    <name type="scientific">Nocardia callitridis</name>
    <dbReference type="NCBI Taxonomy" id="648753"/>
    <lineage>
        <taxon>Bacteria</taxon>
        <taxon>Bacillati</taxon>
        <taxon>Actinomycetota</taxon>
        <taxon>Actinomycetes</taxon>
        <taxon>Mycobacteriales</taxon>
        <taxon>Nocardiaceae</taxon>
        <taxon>Nocardia</taxon>
    </lineage>
</organism>
<dbReference type="Proteomes" id="UP001500603">
    <property type="component" value="Unassembled WGS sequence"/>
</dbReference>
<dbReference type="SUPFAM" id="SSF55961">
    <property type="entry name" value="Bet v1-like"/>
    <property type="match status" value="1"/>
</dbReference>
<dbReference type="InterPro" id="IPR023393">
    <property type="entry name" value="START-like_dom_sf"/>
</dbReference>
<name>A0ABP9KXW7_9NOCA</name>
<protein>
    <submittedName>
        <fullName evidence="1">SRPBCC family protein</fullName>
    </submittedName>
</protein>
<accession>A0ABP9KXW7</accession>
<gene>
    <name evidence="1" type="ORF">GCM10023318_54750</name>
</gene>
<dbReference type="EMBL" id="BAABJM010000007">
    <property type="protein sequence ID" value="GAA5066501.1"/>
    <property type="molecule type" value="Genomic_DNA"/>
</dbReference>
<reference evidence="2" key="1">
    <citation type="journal article" date="2019" name="Int. J. Syst. Evol. Microbiol.">
        <title>The Global Catalogue of Microorganisms (GCM) 10K type strain sequencing project: providing services to taxonomists for standard genome sequencing and annotation.</title>
        <authorList>
            <consortium name="The Broad Institute Genomics Platform"/>
            <consortium name="The Broad Institute Genome Sequencing Center for Infectious Disease"/>
            <person name="Wu L."/>
            <person name="Ma J."/>
        </authorList>
    </citation>
    <scope>NUCLEOTIDE SEQUENCE [LARGE SCALE GENOMIC DNA]</scope>
    <source>
        <strain evidence="2">JCM 18298</strain>
    </source>
</reference>
<sequence>MQVVRRSVSASAEAVFAVLADGWSYTNWVVGASHIRAVDAGWPAPGARIHYCMGVWPFTVEDATTVVACERPYLLELTARLWPFGAAGIRFDLLETHAHRTEVRMTEHVIEGPARRTPSFAQALILHPRNAESLTRLCEIAERRG</sequence>
<keyword evidence="2" id="KW-1185">Reference proteome</keyword>
<proteinExistence type="predicted"/>